<sequence>MLLLLMAVAICLFALMNGGYALREMDWNEDGTTDLAEVLASLDIGKREIVYRGKHCLEYYSLKDGLTLKTRCGQSAR</sequence>
<proteinExistence type="predicted"/>
<comment type="caution">
    <text evidence="1">The sequence shown here is derived from an EMBL/GenBank/DDBJ whole genome shotgun (WGS) entry which is preliminary data.</text>
</comment>
<keyword evidence="2" id="KW-1185">Reference proteome</keyword>
<organism evidence="1 2">
    <name type="scientific">Chitiniphilus shinanonensis</name>
    <dbReference type="NCBI Taxonomy" id="553088"/>
    <lineage>
        <taxon>Bacteria</taxon>
        <taxon>Pseudomonadati</taxon>
        <taxon>Pseudomonadota</taxon>
        <taxon>Betaproteobacteria</taxon>
        <taxon>Neisseriales</taxon>
        <taxon>Chitinibacteraceae</taxon>
        <taxon>Chitiniphilus</taxon>
    </lineage>
</organism>
<protein>
    <recommendedName>
        <fullName evidence="3">EF-hand domain-containing protein</fullName>
    </recommendedName>
</protein>
<dbReference type="RefSeq" id="WP_018747948.1">
    <property type="nucleotide sequence ID" value="NZ_BSOZ01000004.1"/>
</dbReference>
<evidence type="ECO:0000313" key="2">
    <source>
        <dbReference type="Proteomes" id="UP001156836"/>
    </source>
</evidence>
<evidence type="ECO:0000313" key="1">
    <source>
        <dbReference type="EMBL" id="GLS03352.1"/>
    </source>
</evidence>
<dbReference type="EMBL" id="BSOZ01000004">
    <property type="protein sequence ID" value="GLS03352.1"/>
    <property type="molecule type" value="Genomic_DNA"/>
</dbReference>
<reference evidence="2" key="1">
    <citation type="journal article" date="2019" name="Int. J. Syst. Evol. Microbiol.">
        <title>The Global Catalogue of Microorganisms (GCM) 10K type strain sequencing project: providing services to taxonomists for standard genome sequencing and annotation.</title>
        <authorList>
            <consortium name="The Broad Institute Genomics Platform"/>
            <consortium name="The Broad Institute Genome Sequencing Center for Infectious Disease"/>
            <person name="Wu L."/>
            <person name="Ma J."/>
        </authorList>
    </citation>
    <scope>NUCLEOTIDE SEQUENCE [LARGE SCALE GENOMIC DNA]</scope>
    <source>
        <strain evidence="2">NBRC 104970</strain>
    </source>
</reference>
<dbReference type="Proteomes" id="UP001156836">
    <property type="component" value="Unassembled WGS sequence"/>
</dbReference>
<evidence type="ECO:0008006" key="3">
    <source>
        <dbReference type="Google" id="ProtNLM"/>
    </source>
</evidence>
<gene>
    <name evidence="1" type="ORF">GCM10007860_04950</name>
</gene>
<accession>A0ABQ6BT14</accession>
<name>A0ABQ6BT14_9NEIS</name>